<comment type="similarity">
    <text evidence="1">Belongs to the prephenate/arogenate dehydrogenase family.</text>
</comment>
<reference evidence="4 5" key="1">
    <citation type="submission" date="2018-08" db="EMBL/GenBank/DDBJ databases">
        <title>Sequencing the genomes of 1000 actinobacteria strains.</title>
        <authorList>
            <person name="Klenk H.-P."/>
        </authorList>
    </citation>
    <scope>NUCLEOTIDE SEQUENCE [LARGE SCALE GENOMIC DNA]</scope>
    <source>
        <strain evidence="4 5">DSM 44099</strain>
    </source>
</reference>
<dbReference type="OrthoDB" id="9802008at2"/>
<evidence type="ECO:0000256" key="1">
    <source>
        <dbReference type="ARBA" id="ARBA00007964"/>
    </source>
</evidence>
<dbReference type="Gene3D" id="1.10.3660.10">
    <property type="entry name" value="6-phosphogluconate dehydrogenase C-terminal like domain"/>
    <property type="match status" value="1"/>
</dbReference>
<dbReference type="EMBL" id="QUMQ01000001">
    <property type="protein sequence ID" value="REF96520.1"/>
    <property type="molecule type" value="Genomic_DNA"/>
</dbReference>
<dbReference type="InterPro" id="IPR050812">
    <property type="entry name" value="Preph/Arog_dehydrog"/>
</dbReference>
<gene>
    <name evidence="4" type="ORF">DFJ67_2502</name>
</gene>
<dbReference type="GO" id="GO:0004665">
    <property type="term" value="F:prephenate dehydrogenase (NADP+) activity"/>
    <property type="evidence" value="ECO:0007669"/>
    <property type="project" value="InterPro"/>
</dbReference>
<dbReference type="Pfam" id="PF02153">
    <property type="entry name" value="PDH_N"/>
    <property type="match status" value="1"/>
</dbReference>
<keyword evidence="2" id="KW-0560">Oxidoreductase</keyword>
<dbReference type="PANTHER" id="PTHR21363">
    <property type="entry name" value="PREPHENATE DEHYDROGENASE"/>
    <property type="match status" value="1"/>
</dbReference>
<evidence type="ECO:0000256" key="2">
    <source>
        <dbReference type="ARBA" id="ARBA00023002"/>
    </source>
</evidence>
<dbReference type="RefSeq" id="WP_116068027.1">
    <property type="nucleotide sequence ID" value="NZ_BONB01000136.1"/>
</dbReference>
<evidence type="ECO:0000313" key="5">
    <source>
        <dbReference type="Proteomes" id="UP000256913"/>
    </source>
</evidence>
<dbReference type="GO" id="GO:0008977">
    <property type="term" value="F:prephenate dehydrogenase (NAD+) activity"/>
    <property type="evidence" value="ECO:0007669"/>
    <property type="project" value="InterPro"/>
</dbReference>
<evidence type="ECO:0000259" key="3">
    <source>
        <dbReference type="PROSITE" id="PS51176"/>
    </source>
</evidence>
<dbReference type="InterPro" id="IPR046825">
    <property type="entry name" value="PDH_C"/>
</dbReference>
<protein>
    <submittedName>
        <fullName evidence="4">Prephenate dehydrogenase</fullName>
    </submittedName>
</protein>
<dbReference type="InterPro" id="IPR036291">
    <property type="entry name" value="NAD(P)-bd_dom_sf"/>
</dbReference>
<sequence length="339" mass="34483">MDIAVIGLGLIGGSALRALAARGHQVLGYDADPATRATARTAAARAPQNGRWQVTGTIRDAVASAGLVIVAVPLPAVPRVLDEIGAAGYTGLVTDVTSVKTPVRMLVEQRLQGRHQRLAGYVGGHPMAGKESSGFAASDADLFHDCAWVLCIEPGSTSLGDWLDLAELVIGLGARVVPATAEEHDRAVATVSHVPHLLATALAAAAADPLASALAAGSFRDGTRVAATRPELIAAMCGGNAPAVGPALDGIIAALQDARAALDAADPMTALLPWLAPGHAMRAGWPPALAAPLDIPARPDALIRLGRAGGWVKAVSADRSTVTVVRPAPRDQGGPLDDL</sequence>
<dbReference type="InterPro" id="IPR008927">
    <property type="entry name" value="6-PGluconate_DH-like_C_sf"/>
</dbReference>
<dbReference type="PROSITE" id="PS51176">
    <property type="entry name" value="PDH_ADH"/>
    <property type="match status" value="1"/>
</dbReference>
<comment type="caution">
    <text evidence="4">The sequence shown here is derived from an EMBL/GenBank/DDBJ whole genome shotgun (WGS) entry which is preliminary data.</text>
</comment>
<dbReference type="GO" id="GO:0006571">
    <property type="term" value="P:tyrosine biosynthetic process"/>
    <property type="evidence" value="ECO:0007669"/>
    <property type="project" value="InterPro"/>
</dbReference>
<dbReference type="AlphaFoldDB" id="A0A3D9ZS69"/>
<organism evidence="4 5">
    <name type="scientific">Asanoa ferruginea</name>
    <dbReference type="NCBI Taxonomy" id="53367"/>
    <lineage>
        <taxon>Bacteria</taxon>
        <taxon>Bacillati</taxon>
        <taxon>Actinomycetota</taxon>
        <taxon>Actinomycetes</taxon>
        <taxon>Micromonosporales</taxon>
        <taxon>Micromonosporaceae</taxon>
        <taxon>Asanoa</taxon>
    </lineage>
</organism>
<dbReference type="SUPFAM" id="SSF48179">
    <property type="entry name" value="6-phosphogluconate dehydrogenase C-terminal domain-like"/>
    <property type="match status" value="1"/>
</dbReference>
<proteinExistence type="inferred from homology"/>
<accession>A0A3D9ZS69</accession>
<feature type="domain" description="Prephenate/arogenate dehydrogenase" evidence="3">
    <location>
        <begin position="1"/>
        <end position="293"/>
    </location>
</feature>
<dbReference type="InterPro" id="IPR003099">
    <property type="entry name" value="Prephen_DH"/>
</dbReference>
<dbReference type="SUPFAM" id="SSF51735">
    <property type="entry name" value="NAD(P)-binding Rossmann-fold domains"/>
    <property type="match status" value="1"/>
</dbReference>
<dbReference type="Proteomes" id="UP000256913">
    <property type="component" value="Unassembled WGS sequence"/>
</dbReference>
<evidence type="ECO:0000313" key="4">
    <source>
        <dbReference type="EMBL" id="REF96520.1"/>
    </source>
</evidence>
<dbReference type="Pfam" id="PF20463">
    <property type="entry name" value="PDH_C"/>
    <property type="match status" value="1"/>
</dbReference>
<keyword evidence="5" id="KW-1185">Reference proteome</keyword>
<dbReference type="GO" id="GO:0070403">
    <property type="term" value="F:NAD+ binding"/>
    <property type="evidence" value="ECO:0007669"/>
    <property type="project" value="InterPro"/>
</dbReference>
<name>A0A3D9ZS69_9ACTN</name>
<dbReference type="Gene3D" id="3.40.50.720">
    <property type="entry name" value="NAD(P)-binding Rossmann-like Domain"/>
    <property type="match status" value="1"/>
</dbReference>
<dbReference type="PANTHER" id="PTHR21363:SF0">
    <property type="entry name" value="PREPHENATE DEHYDROGENASE [NADP(+)]"/>
    <property type="match status" value="1"/>
</dbReference>
<dbReference type="InterPro" id="IPR046826">
    <property type="entry name" value="PDH_N"/>
</dbReference>